<dbReference type="PANTHER" id="PTHR11474">
    <property type="entry name" value="TYROSINASE FAMILY MEMBER"/>
    <property type="match status" value="1"/>
</dbReference>
<evidence type="ECO:0000259" key="8">
    <source>
        <dbReference type="Pfam" id="PF00264"/>
    </source>
</evidence>
<dbReference type="InterPro" id="IPR002227">
    <property type="entry name" value="Tyrosinase_Cu-bd"/>
</dbReference>
<keyword evidence="3" id="KW-0479">Metal-binding</keyword>
<dbReference type="AlphaFoldDB" id="A0AB34KA08"/>
<reference evidence="9 10" key="1">
    <citation type="journal article" date="2020" name="Microbiol. Resour. Announc.">
        <title>Draft Genome Sequence of a Cladosporium Species Isolated from the Mesophotic Ascidian Didemnum maculosum.</title>
        <authorList>
            <person name="Gioti A."/>
            <person name="Siaperas R."/>
            <person name="Nikolaivits E."/>
            <person name="Le Goff G."/>
            <person name="Ouazzani J."/>
            <person name="Kotoulas G."/>
            <person name="Topakas E."/>
        </authorList>
    </citation>
    <scope>NUCLEOTIDE SEQUENCE [LARGE SCALE GENOMIC DNA]</scope>
    <source>
        <strain evidence="9 10">TM138-S3</strain>
    </source>
</reference>
<dbReference type="EC" id="1.14.18.1" evidence="2"/>
<evidence type="ECO:0000313" key="10">
    <source>
        <dbReference type="Proteomes" id="UP000803884"/>
    </source>
</evidence>
<gene>
    <name evidence="9" type="ORF">WHR41_09501</name>
</gene>
<dbReference type="GeneID" id="96010942"/>
<comment type="similarity">
    <text evidence="1">Belongs to the tyrosinase family.</text>
</comment>
<evidence type="ECO:0000256" key="2">
    <source>
        <dbReference type="ARBA" id="ARBA00011906"/>
    </source>
</evidence>
<dbReference type="GO" id="GO:0042438">
    <property type="term" value="P:melanin biosynthetic process"/>
    <property type="evidence" value="ECO:0007669"/>
    <property type="project" value="UniProtKB-KW"/>
</dbReference>
<dbReference type="Gene3D" id="1.10.1280.10">
    <property type="entry name" value="Di-copper center containing domain from catechol oxidase"/>
    <property type="match status" value="1"/>
</dbReference>
<evidence type="ECO:0000256" key="4">
    <source>
        <dbReference type="ARBA" id="ARBA00023008"/>
    </source>
</evidence>
<dbReference type="GO" id="GO:0046872">
    <property type="term" value="F:metal ion binding"/>
    <property type="evidence" value="ECO:0007669"/>
    <property type="project" value="UniProtKB-KW"/>
</dbReference>
<dbReference type="PRINTS" id="PR00092">
    <property type="entry name" value="TYROSINASE"/>
</dbReference>
<accession>A0AB34KA08</accession>
<evidence type="ECO:0000256" key="5">
    <source>
        <dbReference type="ARBA" id="ARBA00023101"/>
    </source>
</evidence>
<comment type="catalytic activity">
    <reaction evidence="6">
        <text>2 L-dopa + O2 = 2 L-dopaquinone + 2 H2O</text>
        <dbReference type="Rhea" id="RHEA:34287"/>
        <dbReference type="ChEBI" id="CHEBI:15377"/>
        <dbReference type="ChEBI" id="CHEBI:15379"/>
        <dbReference type="ChEBI" id="CHEBI:57504"/>
        <dbReference type="ChEBI" id="CHEBI:57924"/>
        <dbReference type="EC" id="1.14.18.1"/>
    </reaction>
</comment>
<dbReference type="EMBL" id="JAAQHG020000092">
    <property type="protein sequence ID" value="KAL1581952.1"/>
    <property type="molecule type" value="Genomic_DNA"/>
</dbReference>
<name>A0AB34KA08_9PEZI</name>
<dbReference type="RefSeq" id="XP_069225059.1">
    <property type="nucleotide sequence ID" value="XM_069378104.1"/>
</dbReference>
<sequence>MSVAKQFTGDERGRYVRAAQRLRLPFWDWAKLPLETADSFLRVFADQEVLVSTPTGRANITNPLKSYVFRPNEDHSFMNANETARRPNFAVSGILQLRADLWAALSSAQTYPDFSTEARLDGASKGTKSLNPSNLEAIHDHVHVLVGGHMSVVSQAAFDLIFWLHHTNVDRILAIYQAVYTDEWVSQSVEAASSMLYTSGTVTDGNTSLQPFRSRAKSGFWTSNALRSTRALNYTYEGLGEENVTSVINGLHTAGTSVAGPDHEVLGGLAKKTDEVHCSMLRLDDGQAAGPQIKLTKHFASFQLDAGALNGSFTIFLSAGTSTRPTPRSGGRVEA</sequence>
<evidence type="ECO:0000313" key="9">
    <source>
        <dbReference type="EMBL" id="KAL1581952.1"/>
    </source>
</evidence>
<keyword evidence="5" id="KW-0470">Melanin biosynthesis</keyword>
<evidence type="ECO:0000256" key="6">
    <source>
        <dbReference type="ARBA" id="ARBA00048233"/>
    </source>
</evidence>
<dbReference type="InterPro" id="IPR050316">
    <property type="entry name" value="Tyrosinase/Hemocyanin"/>
</dbReference>
<dbReference type="GO" id="GO:0004503">
    <property type="term" value="F:tyrosinase activity"/>
    <property type="evidence" value="ECO:0007669"/>
    <property type="project" value="UniProtKB-EC"/>
</dbReference>
<protein>
    <recommendedName>
        <fullName evidence="2">tyrosinase</fullName>
        <ecNumber evidence="2">1.14.18.1</ecNumber>
    </recommendedName>
</protein>
<dbReference type="InterPro" id="IPR008922">
    <property type="entry name" value="Di-copper_centre_dom_sf"/>
</dbReference>
<keyword evidence="10" id="KW-1185">Reference proteome</keyword>
<dbReference type="SUPFAM" id="SSF48056">
    <property type="entry name" value="Di-copper centre-containing domain"/>
    <property type="match status" value="1"/>
</dbReference>
<comment type="catalytic activity">
    <reaction evidence="7">
        <text>L-tyrosine + O2 = L-dopaquinone + H2O</text>
        <dbReference type="Rhea" id="RHEA:18117"/>
        <dbReference type="ChEBI" id="CHEBI:15377"/>
        <dbReference type="ChEBI" id="CHEBI:15379"/>
        <dbReference type="ChEBI" id="CHEBI:57924"/>
        <dbReference type="ChEBI" id="CHEBI:58315"/>
        <dbReference type="EC" id="1.14.18.1"/>
    </reaction>
</comment>
<dbReference type="PANTHER" id="PTHR11474:SF76">
    <property type="entry name" value="SHKT DOMAIN-CONTAINING PROTEIN"/>
    <property type="match status" value="1"/>
</dbReference>
<keyword evidence="4" id="KW-0186">Copper</keyword>
<evidence type="ECO:0000256" key="1">
    <source>
        <dbReference type="ARBA" id="ARBA00009928"/>
    </source>
</evidence>
<proteinExistence type="inferred from homology"/>
<feature type="domain" description="Tyrosinase copper-binding" evidence="8">
    <location>
        <begin position="19"/>
        <end position="178"/>
    </location>
</feature>
<evidence type="ECO:0000256" key="7">
    <source>
        <dbReference type="ARBA" id="ARBA00048881"/>
    </source>
</evidence>
<evidence type="ECO:0000256" key="3">
    <source>
        <dbReference type="ARBA" id="ARBA00022723"/>
    </source>
</evidence>
<dbReference type="Pfam" id="PF00264">
    <property type="entry name" value="Tyrosinase"/>
    <property type="match status" value="1"/>
</dbReference>
<dbReference type="Proteomes" id="UP000803884">
    <property type="component" value="Unassembled WGS sequence"/>
</dbReference>
<comment type="caution">
    <text evidence="9">The sequence shown here is derived from an EMBL/GenBank/DDBJ whole genome shotgun (WGS) entry which is preliminary data.</text>
</comment>
<organism evidence="9 10">
    <name type="scientific">Cladosporium halotolerans</name>
    <dbReference type="NCBI Taxonomy" id="1052096"/>
    <lineage>
        <taxon>Eukaryota</taxon>
        <taxon>Fungi</taxon>
        <taxon>Dikarya</taxon>
        <taxon>Ascomycota</taxon>
        <taxon>Pezizomycotina</taxon>
        <taxon>Dothideomycetes</taxon>
        <taxon>Dothideomycetidae</taxon>
        <taxon>Cladosporiales</taxon>
        <taxon>Cladosporiaceae</taxon>
        <taxon>Cladosporium</taxon>
    </lineage>
</organism>